<gene>
    <name evidence="1" type="ORF">J416_04993</name>
</gene>
<accession>N4WAL2</accession>
<dbReference type="Proteomes" id="UP000012283">
    <property type="component" value="Unassembled WGS sequence"/>
</dbReference>
<organism evidence="1 2">
    <name type="scientific">Gracilibacillus halophilus YIM-C55.5</name>
    <dbReference type="NCBI Taxonomy" id="1308866"/>
    <lineage>
        <taxon>Bacteria</taxon>
        <taxon>Bacillati</taxon>
        <taxon>Bacillota</taxon>
        <taxon>Bacilli</taxon>
        <taxon>Bacillales</taxon>
        <taxon>Bacillaceae</taxon>
        <taxon>Gracilibacillus</taxon>
    </lineage>
</organism>
<evidence type="ECO:0000313" key="2">
    <source>
        <dbReference type="Proteomes" id="UP000012283"/>
    </source>
</evidence>
<protein>
    <submittedName>
        <fullName evidence="1">Heptaprenyl diphosphate synthase component I</fullName>
    </submittedName>
</protein>
<comment type="caution">
    <text evidence="1">The sequence shown here is derived from an EMBL/GenBank/DDBJ whole genome shotgun (WGS) entry which is preliminary data.</text>
</comment>
<dbReference type="RefSeq" id="WP_003466166.1">
    <property type="nucleotide sequence ID" value="NZ_APML01000019.1"/>
</dbReference>
<name>N4WAL2_9BACI</name>
<dbReference type="Pfam" id="PF07307">
    <property type="entry name" value="HEPPP_synt_1"/>
    <property type="match status" value="1"/>
</dbReference>
<dbReference type="OrthoDB" id="2417886at2"/>
<dbReference type="GO" id="GO:0009234">
    <property type="term" value="P:menaquinone biosynthetic process"/>
    <property type="evidence" value="ECO:0007669"/>
    <property type="project" value="InterPro"/>
</dbReference>
<evidence type="ECO:0000313" key="1">
    <source>
        <dbReference type="EMBL" id="ENH97343.1"/>
    </source>
</evidence>
<reference evidence="1 2" key="1">
    <citation type="submission" date="2013-03" db="EMBL/GenBank/DDBJ databases">
        <title>Draft genome sequence of Gracibacillus halophilus YIM-C55.5, a moderately halophilic and thermophilic organism from the Xiaochaidamu salt lake.</title>
        <authorList>
            <person name="Sugumar T."/>
            <person name="Polireddy D.R."/>
            <person name="Antony A."/>
            <person name="Madhava Y.R."/>
            <person name="Sivakumar N."/>
        </authorList>
    </citation>
    <scope>NUCLEOTIDE SEQUENCE [LARGE SCALE GENOMIC DNA]</scope>
    <source>
        <strain evidence="1 2">YIM-C55.5</strain>
    </source>
</reference>
<dbReference type="STRING" id="1308866.J416_04993"/>
<keyword evidence="2" id="KW-1185">Reference proteome</keyword>
<dbReference type="eggNOG" id="COG0142">
    <property type="taxonomic scope" value="Bacteria"/>
</dbReference>
<dbReference type="AlphaFoldDB" id="N4WAL2"/>
<proteinExistence type="predicted"/>
<dbReference type="Gene3D" id="1.20.120.1450">
    <property type="match status" value="1"/>
</dbReference>
<sequence length="259" mass="30739">MKHNQVVQYYAELMKEHLQQKYLDEKLQKTPIEDHKLYYLYCLTKGNQEQDTYIVSTMLVQMALNTHDFVYKDFKTEEKHSVKNQQLTVLAGDYYSGIFYHLLARKGEISFIQQLAQGIHQLTKAKMDVFETNYASLTDFLLAYQSIDSALLTTVTHYFDETTLDQIIEKWILLQTLEKERLKIDEGKDSVFQRLVLELVNDVKSIQQLRYQLADQMERLIIQVKEEQGQCPEWMLQWIEVYDFDRHIQGPKTDFVEEG</sequence>
<dbReference type="EMBL" id="APML01000019">
    <property type="protein sequence ID" value="ENH97343.1"/>
    <property type="molecule type" value="Genomic_DNA"/>
</dbReference>
<dbReference type="PATRIC" id="fig|1308866.3.peg.1009"/>
<dbReference type="InterPro" id="IPR009920">
    <property type="entry name" value="HEPPP_synth_su1"/>
</dbReference>